<comment type="caution">
    <text evidence="18">The sequence shown here is derived from an EMBL/GenBank/DDBJ whole genome shotgun (WGS) entry which is preliminary data.</text>
</comment>
<evidence type="ECO:0000313" key="18">
    <source>
        <dbReference type="EMBL" id="TPX38827.1"/>
    </source>
</evidence>
<dbReference type="EMBL" id="QEAM01000562">
    <property type="protein sequence ID" value="TPX38827.1"/>
    <property type="molecule type" value="Genomic_DNA"/>
</dbReference>
<keyword evidence="8" id="KW-0378">Hydrolase</keyword>
<keyword evidence="7" id="KW-0255">Endonuclease</keyword>
<dbReference type="InterPro" id="IPR050951">
    <property type="entry name" value="Retrovirus_Pol_polyprotein"/>
</dbReference>
<accession>A0A507CCP3</accession>
<dbReference type="PANTHER" id="PTHR37984:SF5">
    <property type="entry name" value="PROTEIN NYNRIN-LIKE"/>
    <property type="match status" value="1"/>
</dbReference>
<dbReference type="SUPFAM" id="SSF53098">
    <property type="entry name" value="Ribonuclease H-like"/>
    <property type="match status" value="1"/>
</dbReference>
<evidence type="ECO:0000256" key="13">
    <source>
        <dbReference type="ARBA" id="ARBA00023125"/>
    </source>
</evidence>
<keyword evidence="12" id="KW-0239">DNA-directed DNA polymerase</keyword>
<dbReference type="OrthoDB" id="2155711at2759"/>
<dbReference type="InterPro" id="IPR043128">
    <property type="entry name" value="Rev_trsase/Diguanyl_cyclase"/>
</dbReference>
<dbReference type="InterPro" id="IPR041588">
    <property type="entry name" value="Integrase_H2C2"/>
</dbReference>
<keyword evidence="3" id="KW-0548">Nucleotidyltransferase</keyword>
<evidence type="ECO:0000259" key="17">
    <source>
        <dbReference type="PROSITE" id="PS50013"/>
    </source>
</evidence>
<dbReference type="GO" id="GO:0003964">
    <property type="term" value="F:RNA-directed DNA polymerase activity"/>
    <property type="evidence" value="ECO:0007669"/>
    <property type="project" value="UniProtKB-KW"/>
</dbReference>
<dbReference type="Gene3D" id="2.40.70.10">
    <property type="entry name" value="Acid Proteases"/>
    <property type="match status" value="1"/>
</dbReference>
<dbReference type="Pfam" id="PF17921">
    <property type="entry name" value="Integrase_H2C2"/>
    <property type="match status" value="1"/>
</dbReference>
<evidence type="ECO:0000256" key="9">
    <source>
        <dbReference type="ARBA" id="ARBA00022842"/>
    </source>
</evidence>
<dbReference type="GO" id="GO:0004190">
    <property type="term" value="F:aspartic-type endopeptidase activity"/>
    <property type="evidence" value="ECO:0007669"/>
    <property type="project" value="UniProtKB-KW"/>
</dbReference>
<keyword evidence="16" id="KW-0175">Coiled coil</keyword>
<evidence type="ECO:0000256" key="1">
    <source>
        <dbReference type="ARBA" id="ARBA00022670"/>
    </source>
</evidence>
<dbReference type="Pfam" id="PF08284">
    <property type="entry name" value="RVP_2"/>
    <property type="match status" value="1"/>
</dbReference>
<evidence type="ECO:0000256" key="3">
    <source>
        <dbReference type="ARBA" id="ARBA00022695"/>
    </source>
</evidence>
<dbReference type="InterPro" id="IPR000953">
    <property type="entry name" value="Chromo/chromo_shadow_dom"/>
</dbReference>
<evidence type="ECO:0000256" key="14">
    <source>
        <dbReference type="ARBA" id="ARBA00023172"/>
    </source>
</evidence>
<keyword evidence="15" id="KW-0511">Multifunctional enzyme</keyword>
<dbReference type="Pfam" id="PF17919">
    <property type="entry name" value="RT_RNaseH_2"/>
    <property type="match status" value="1"/>
</dbReference>
<dbReference type="GO" id="GO:0046872">
    <property type="term" value="F:metal ion binding"/>
    <property type="evidence" value="ECO:0007669"/>
    <property type="project" value="UniProtKB-KW"/>
</dbReference>
<keyword evidence="11" id="KW-0695">RNA-directed DNA polymerase</keyword>
<dbReference type="SUPFAM" id="SSF56672">
    <property type="entry name" value="DNA/RNA polymerases"/>
    <property type="match status" value="1"/>
</dbReference>
<evidence type="ECO:0000256" key="16">
    <source>
        <dbReference type="SAM" id="Coils"/>
    </source>
</evidence>
<gene>
    <name evidence="18" type="ORF">SeLEV6574_g07598</name>
</gene>
<evidence type="ECO:0000256" key="4">
    <source>
        <dbReference type="ARBA" id="ARBA00022722"/>
    </source>
</evidence>
<dbReference type="GO" id="GO:0006508">
    <property type="term" value="P:proteolysis"/>
    <property type="evidence" value="ECO:0007669"/>
    <property type="project" value="UniProtKB-KW"/>
</dbReference>
<dbReference type="GO" id="GO:0003887">
    <property type="term" value="F:DNA-directed DNA polymerase activity"/>
    <property type="evidence" value="ECO:0007669"/>
    <property type="project" value="UniProtKB-KW"/>
</dbReference>
<organism evidence="18 19">
    <name type="scientific">Synchytrium endobioticum</name>
    <dbReference type="NCBI Taxonomy" id="286115"/>
    <lineage>
        <taxon>Eukaryota</taxon>
        <taxon>Fungi</taxon>
        <taxon>Fungi incertae sedis</taxon>
        <taxon>Chytridiomycota</taxon>
        <taxon>Chytridiomycota incertae sedis</taxon>
        <taxon>Chytridiomycetes</taxon>
        <taxon>Synchytriales</taxon>
        <taxon>Synchytriaceae</taxon>
        <taxon>Synchytrium</taxon>
    </lineage>
</organism>
<evidence type="ECO:0000256" key="6">
    <source>
        <dbReference type="ARBA" id="ARBA00022750"/>
    </source>
</evidence>
<dbReference type="FunFam" id="3.10.20.370:FF:000001">
    <property type="entry name" value="Retrovirus-related Pol polyprotein from transposon 17.6-like protein"/>
    <property type="match status" value="1"/>
</dbReference>
<dbReference type="InterPro" id="IPR041577">
    <property type="entry name" value="RT_RNaseH_2"/>
</dbReference>
<dbReference type="InterPro" id="IPR021109">
    <property type="entry name" value="Peptidase_aspartic_dom_sf"/>
</dbReference>
<evidence type="ECO:0000256" key="10">
    <source>
        <dbReference type="ARBA" id="ARBA00022908"/>
    </source>
</evidence>
<dbReference type="GO" id="GO:0003677">
    <property type="term" value="F:DNA binding"/>
    <property type="evidence" value="ECO:0007669"/>
    <property type="project" value="UniProtKB-KW"/>
</dbReference>
<dbReference type="Gene3D" id="1.10.340.70">
    <property type="match status" value="1"/>
</dbReference>
<dbReference type="CDD" id="cd01647">
    <property type="entry name" value="RT_LTR"/>
    <property type="match status" value="1"/>
</dbReference>
<keyword evidence="14" id="KW-0233">DNA recombination</keyword>
<evidence type="ECO:0000256" key="5">
    <source>
        <dbReference type="ARBA" id="ARBA00022723"/>
    </source>
</evidence>
<keyword evidence="5" id="KW-0479">Metal-binding</keyword>
<dbReference type="SUPFAM" id="SSF54160">
    <property type="entry name" value="Chromo domain-like"/>
    <property type="match status" value="1"/>
</dbReference>
<dbReference type="Proteomes" id="UP000320475">
    <property type="component" value="Unassembled WGS sequence"/>
</dbReference>
<dbReference type="Gene3D" id="3.30.70.270">
    <property type="match status" value="3"/>
</dbReference>
<dbReference type="VEuPathDB" id="FungiDB:SeMB42_g05813"/>
<keyword evidence="9" id="KW-0460">Magnesium</keyword>
<dbReference type="AlphaFoldDB" id="A0A507CCP3"/>
<dbReference type="Pfam" id="PF24626">
    <property type="entry name" value="SH3_Tf2-1"/>
    <property type="match status" value="1"/>
</dbReference>
<keyword evidence="13" id="KW-0238">DNA-binding</keyword>
<reference evidence="18 19" key="1">
    <citation type="journal article" date="2019" name="Sci. Rep.">
        <title>Comparative genomics of chytrid fungi reveal insights into the obligate biotrophic and pathogenic lifestyle of Synchytrium endobioticum.</title>
        <authorList>
            <person name="van de Vossenberg B.T.L.H."/>
            <person name="Warris S."/>
            <person name="Nguyen H.D.T."/>
            <person name="van Gent-Pelzer M.P.E."/>
            <person name="Joly D.L."/>
            <person name="van de Geest H.C."/>
            <person name="Bonants P.J.M."/>
            <person name="Smith D.S."/>
            <person name="Levesque C.A."/>
            <person name="van der Lee T.A.J."/>
        </authorList>
    </citation>
    <scope>NUCLEOTIDE SEQUENCE [LARGE SCALE GENOMIC DNA]</scope>
    <source>
        <strain evidence="18 19">LEV6574</strain>
    </source>
</reference>
<dbReference type="Gene3D" id="3.10.10.10">
    <property type="entry name" value="HIV Type 1 Reverse Transcriptase, subunit A, domain 1"/>
    <property type="match status" value="1"/>
</dbReference>
<keyword evidence="4" id="KW-0540">Nuclease</keyword>
<dbReference type="InterPro" id="IPR012337">
    <property type="entry name" value="RNaseH-like_sf"/>
</dbReference>
<evidence type="ECO:0000256" key="15">
    <source>
        <dbReference type="ARBA" id="ARBA00023268"/>
    </source>
</evidence>
<dbReference type="FunFam" id="3.30.70.270:FF:000020">
    <property type="entry name" value="Transposon Tf2-6 polyprotein-like Protein"/>
    <property type="match status" value="1"/>
</dbReference>
<dbReference type="GO" id="GO:0006310">
    <property type="term" value="P:DNA recombination"/>
    <property type="evidence" value="ECO:0007669"/>
    <property type="project" value="UniProtKB-KW"/>
</dbReference>
<dbReference type="SUPFAM" id="SSF50630">
    <property type="entry name" value="Acid proteases"/>
    <property type="match status" value="1"/>
</dbReference>
<dbReference type="InterPro" id="IPR016197">
    <property type="entry name" value="Chromo-like_dom_sf"/>
</dbReference>
<dbReference type="PANTHER" id="PTHR37984">
    <property type="entry name" value="PROTEIN CBG26694"/>
    <property type="match status" value="1"/>
</dbReference>
<dbReference type="Gene3D" id="3.10.20.370">
    <property type="match status" value="1"/>
</dbReference>
<evidence type="ECO:0000256" key="12">
    <source>
        <dbReference type="ARBA" id="ARBA00022932"/>
    </source>
</evidence>
<protein>
    <recommendedName>
        <fullName evidence="17">Chromo domain-containing protein</fullName>
    </recommendedName>
</protein>
<dbReference type="CDD" id="cd00303">
    <property type="entry name" value="retropepsin_like"/>
    <property type="match status" value="1"/>
</dbReference>
<name>A0A507CCP3_9FUNG</name>
<dbReference type="FunFam" id="1.10.340.70:FF:000001">
    <property type="entry name" value="Retrovirus-related Pol polyprotein from transposon gypsy-like Protein"/>
    <property type="match status" value="1"/>
</dbReference>
<feature type="coiled-coil region" evidence="16">
    <location>
        <begin position="970"/>
        <end position="1004"/>
    </location>
</feature>
<dbReference type="GO" id="GO:0004519">
    <property type="term" value="F:endonuclease activity"/>
    <property type="evidence" value="ECO:0007669"/>
    <property type="project" value="UniProtKB-KW"/>
</dbReference>
<sequence>MDYQLSVNDCYCLSSFFLNQVGLHQGYIIRIHGLVLHMVLDQVVNHNHNQYQLGQRLLSLNFSNHLKTKSINGLLNASRRCNKIRDELVNHKSSPGSQGCDSWSFYQSSSKAFSRSELLPAGVPMELDSLKAEINALQTKLNLASRASSSSSRNKGKGRVTGNYGKLSVEELQRRKDFALCLVDNPQPQDHKPGVSIIKEKQKNIKSISISTPSTSTSSSQSAYLTGVKVLSSTSRKLIYIPITLFIPEEVSTVAMIDSGASTSFIFKAFVDRHGIPTQPLNQNQTVSLASGDGTIKLTHETTDLTVCLEEHTEAINFAVINSLNSDIVLGMNWLEAHDCQIQWSSKVIIFKSQYCFDNCGITRPKIIYGHESVKSLRCLNSIAHVKNPGTKELPSSLKAFSDVFQSKDVKSALPPHREGLDCSLQLRPGANLPTVQPIYRLSKLESQELRKYLDDMLAQGLIQASNSPIASPIFFVPKPGGDGLRPCVDYRDLNEVLVKDKYPLPLIDNLVDLLHGATVFSKIDLRLILGRIPDLLVFSKKMADHHLHLRSVLQRLRDNHLTAKLEKCEFFRPSVEFCGFLVSKDGIKMSPTKVQAVQKWQPPTDLKSLQSFLGFLNFYRKFIKDFSKIALPLTRLTRDDQPYVWSDECQRSFSLLKSLVTESPVLRIPDPNQPFVIDTDASDFALGAVLYQRDTATGKLRPCAYRSEKLSGSQLNYSINDKELLSIVKALESWRHYVLGTPDLLIRCDHKNLLYFTKKQHLSPRHVRWSMALSEFSFRIQHISGKANAGADALSRLPQHQPTAEEQELRLDRVLLSTIVVQEHELQEDIIAARHDAPAAGHFGMKKTLANIRRDFQWHGMRKMVKEYINRCHTCHLNKVPKHHPYGLLNPLPVPDYGQTERVNAVLEQYLRCFVNDQQKNWVKYLSLAEFAYNSAEHSSTKISPFYANYGFNPKMDFLANPSADALANDAAADNAHALEAILKELKLQMAKAQESYSRFANRLRQNHSFKVGDWVYLQTKGISGSKLDTRYIGPFYISKEISKVSFRLQLPNHMKIHPVFHVNLFKPAETPTLVESQHSRIVIPQNRINRVPHSVIRVNHPGSSPRRRWEWLVHWADSETSDDTWEPATFFEDYEELLTKFYRGKGSRSPKPSDLETLIYENLQPIRTHIHSRQ</sequence>
<proteinExistence type="predicted"/>
<dbReference type="GO" id="GO:0015074">
    <property type="term" value="P:DNA integration"/>
    <property type="evidence" value="ECO:0007669"/>
    <property type="project" value="UniProtKB-KW"/>
</dbReference>
<dbReference type="CDD" id="cd09274">
    <property type="entry name" value="RNase_HI_RT_Ty3"/>
    <property type="match status" value="1"/>
</dbReference>
<keyword evidence="2" id="KW-0808">Transferase</keyword>
<keyword evidence="1" id="KW-0645">Protease</keyword>
<dbReference type="Gene3D" id="2.40.50.40">
    <property type="match status" value="1"/>
</dbReference>
<keyword evidence="6" id="KW-0064">Aspartyl protease</keyword>
<evidence type="ECO:0000256" key="7">
    <source>
        <dbReference type="ARBA" id="ARBA00022759"/>
    </source>
</evidence>
<keyword evidence="10" id="KW-0229">DNA integration</keyword>
<feature type="domain" description="Chromo" evidence="17">
    <location>
        <begin position="1078"/>
        <end position="1155"/>
    </location>
</feature>
<evidence type="ECO:0000313" key="19">
    <source>
        <dbReference type="Proteomes" id="UP000320475"/>
    </source>
</evidence>
<dbReference type="PROSITE" id="PS50013">
    <property type="entry name" value="CHROMO_2"/>
    <property type="match status" value="1"/>
</dbReference>
<dbReference type="InterPro" id="IPR043502">
    <property type="entry name" value="DNA/RNA_pol_sf"/>
</dbReference>
<evidence type="ECO:0000256" key="8">
    <source>
        <dbReference type="ARBA" id="ARBA00022801"/>
    </source>
</evidence>
<evidence type="ECO:0000256" key="2">
    <source>
        <dbReference type="ARBA" id="ARBA00022679"/>
    </source>
</evidence>
<dbReference type="InterPro" id="IPR056924">
    <property type="entry name" value="SH3_Tf2-1"/>
</dbReference>
<evidence type="ECO:0000256" key="11">
    <source>
        <dbReference type="ARBA" id="ARBA00022918"/>
    </source>
</evidence>